<accession>A0A1M7RIW4</accession>
<evidence type="ECO:0000313" key="4">
    <source>
        <dbReference type="EMBL" id="SHN46071.1"/>
    </source>
</evidence>
<dbReference type="EMBL" id="FRCS01000013">
    <property type="protein sequence ID" value="SHN46071.1"/>
    <property type="molecule type" value="Genomic_DNA"/>
</dbReference>
<sequence length="416" mass="44861">MRHAGRRSEVASFGVSRRRTERLVNLLLCLLSTRRYLTAAQIATIVPGYEHDEDDPKSHEAFQRMFERDKGELRDLGVPLETGTNSVFDSEPGYRVTRGDYALPEVRLDPEEAAAVGIAARLWHHAELSTAASSGLTKLRAGGVDLVDGPPLGIEPVVSADPALTPMLAAIDVRRAVRFHYRTPRDGEPRQRRLQPWGVVSWRGRWYVIGHDLDRDATRCFRLSRVVGTVTAFGQADAFAPPDGLDLVAQVAKFDPEPSQQKSARVRVRVGAAAGLRRWADSVQPEDEPDPELLEADVARAGVGRAVTLDAPEPPVSTLRAPDGPPDDDDAECGAPVPDAKAAWDLVTLSYSDPEALAVRLAGYGSAVVALSPPEVRNAVVRHLSRMAAGIPGPRPGGAPPPRETAAAGARTEPGR</sequence>
<dbReference type="InterPro" id="IPR026881">
    <property type="entry name" value="WYL_dom"/>
</dbReference>
<proteinExistence type="predicted"/>
<dbReference type="PANTHER" id="PTHR34580">
    <property type="match status" value="1"/>
</dbReference>
<evidence type="ECO:0000256" key="1">
    <source>
        <dbReference type="SAM" id="MobiDB-lite"/>
    </source>
</evidence>
<feature type="domain" description="WYL" evidence="2">
    <location>
        <begin position="163"/>
        <end position="226"/>
    </location>
</feature>
<evidence type="ECO:0000313" key="5">
    <source>
        <dbReference type="Proteomes" id="UP000184440"/>
    </source>
</evidence>
<feature type="region of interest" description="Disordered" evidence="1">
    <location>
        <begin position="390"/>
        <end position="416"/>
    </location>
</feature>
<dbReference type="InterPro" id="IPR051534">
    <property type="entry name" value="CBASS_pafABC_assoc_protein"/>
</dbReference>
<dbReference type="PROSITE" id="PS52050">
    <property type="entry name" value="WYL"/>
    <property type="match status" value="1"/>
</dbReference>
<feature type="region of interest" description="Disordered" evidence="1">
    <location>
        <begin position="306"/>
        <end position="337"/>
    </location>
</feature>
<evidence type="ECO:0000259" key="3">
    <source>
        <dbReference type="Pfam" id="PF25583"/>
    </source>
</evidence>
<evidence type="ECO:0000259" key="2">
    <source>
        <dbReference type="Pfam" id="PF13280"/>
    </source>
</evidence>
<reference evidence="4 5" key="1">
    <citation type="submission" date="2016-11" db="EMBL/GenBank/DDBJ databases">
        <authorList>
            <person name="Jaros S."/>
            <person name="Januszkiewicz K."/>
            <person name="Wedrychowicz H."/>
        </authorList>
    </citation>
    <scope>NUCLEOTIDE SEQUENCE [LARGE SCALE GENOMIC DNA]</scope>
    <source>
        <strain evidence="4 5">DSM 46144</strain>
    </source>
</reference>
<dbReference type="Pfam" id="PF25583">
    <property type="entry name" value="WCX"/>
    <property type="match status" value="1"/>
</dbReference>
<dbReference type="GO" id="GO:0003677">
    <property type="term" value="F:DNA binding"/>
    <property type="evidence" value="ECO:0007669"/>
    <property type="project" value="UniProtKB-KW"/>
</dbReference>
<feature type="compositionally biased region" description="Pro residues" evidence="1">
    <location>
        <begin position="393"/>
        <end position="403"/>
    </location>
</feature>
<dbReference type="InterPro" id="IPR057727">
    <property type="entry name" value="WCX_dom"/>
</dbReference>
<dbReference type="Proteomes" id="UP000184440">
    <property type="component" value="Unassembled WGS sequence"/>
</dbReference>
<dbReference type="PANTHER" id="PTHR34580:SF3">
    <property type="entry name" value="PROTEIN PAFB"/>
    <property type="match status" value="1"/>
</dbReference>
<dbReference type="AlphaFoldDB" id="A0A1M7RIW4"/>
<feature type="compositionally biased region" description="Low complexity" evidence="1">
    <location>
        <begin position="404"/>
        <end position="416"/>
    </location>
</feature>
<organism evidence="4 5">
    <name type="scientific">Cryptosporangium aurantiacum</name>
    <dbReference type="NCBI Taxonomy" id="134849"/>
    <lineage>
        <taxon>Bacteria</taxon>
        <taxon>Bacillati</taxon>
        <taxon>Actinomycetota</taxon>
        <taxon>Actinomycetes</taxon>
        <taxon>Cryptosporangiales</taxon>
        <taxon>Cryptosporangiaceae</taxon>
        <taxon>Cryptosporangium</taxon>
    </lineage>
</organism>
<dbReference type="Pfam" id="PF13280">
    <property type="entry name" value="WYL"/>
    <property type="match status" value="1"/>
</dbReference>
<feature type="domain" description="WCX" evidence="3">
    <location>
        <begin position="343"/>
        <end position="388"/>
    </location>
</feature>
<keyword evidence="4" id="KW-0238">DNA-binding</keyword>
<name>A0A1M7RIW4_9ACTN</name>
<gene>
    <name evidence="4" type="ORF">SAMN05443668_113164</name>
</gene>
<protein>
    <submittedName>
        <fullName evidence="4">Predicted DNA-binding transcriptional regulator YafY, contains an HTH and WYL domains</fullName>
    </submittedName>
</protein>
<keyword evidence="5" id="KW-1185">Reference proteome</keyword>
<dbReference type="STRING" id="134849.SAMN05443668_113164"/>